<sequence>MEEKLRQVPSSCIRVCLFGPESSGKSTLSRKLSEHYNAPLVEEFAREYLQELWEKEKKICRPKDLLPIAVGQIDLENKAAASTDRLIICDTDLLTTKVYSEAYYDGWCPELLEKIALENQYDLYLLTYIDTPWEEDDLRDRPHRRLEMFKAFESALIKYDRPYIIMKGGVQERVTEATQVINTLLV</sequence>
<dbReference type="PATRIC" id="fig|1300343.5.peg.817"/>
<dbReference type="InterPro" id="IPR052735">
    <property type="entry name" value="NAD_biosynth-regulator"/>
</dbReference>
<dbReference type="Gene3D" id="3.40.50.300">
    <property type="entry name" value="P-loop containing nucleotide triphosphate hydrolases"/>
    <property type="match status" value="1"/>
</dbReference>
<dbReference type="InterPro" id="IPR038727">
    <property type="entry name" value="NadR/Ttd14_AAA_dom"/>
</dbReference>
<proteinExistence type="predicted"/>
<gene>
    <name evidence="2" type="ORF">NV36_09665</name>
</gene>
<dbReference type="PANTHER" id="PTHR37512:SF1">
    <property type="entry name" value="NADR_TTD14 AAA DOMAIN-CONTAINING PROTEIN"/>
    <property type="match status" value="1"/>
</dbReference>
<dbReference type="Proteomes" id="UP000030140">
    <property type="component" value="Unassembled WGS sequence"/>
</dbReference>
<dbReference type="Pfam" id="PF13521">
    <property type="entry name" value="AAA_28"/>
    <property type="match status" value="1"/>
</dbReference>
<reference evidence="2 3" key="1">
    <citation type="submission" date="2014-10" db="EMBL/GenBank/DDBJ databases">
        <title>Draft genome sequence of the proteorhodopsin-containing marine bacterium Dokdonia donghaensis.</title>
        <authorList>
            <person name="Gomez-Consarnau L."/>
            <person name="Gonzalez J.M."/>
            <person name="Riedel T."/>
            <person name="Jaenicke S."/>
            <person name="Wagner-Doebler I."/>
            <person name="Fuhrman J.A."/>
        </authorList>
    </citation>
    <scope>NUCLEOTIDE SEQUENCE [LARGE SCALE GENOMIC DNA]</scope>
    <source>
        <strain evidence="2 3">DSW-1</strain>
    </source>
</reference>
<dbReference type="KEGG" id="ddo:I597_0805"/>
<dbReference type="InterPro" id="IPR027417">
    <property type="entry name" value="P-loop_NTPase"/>
</dbReference>
<dbReference type="AlphaFoldDB" id="A0A0A2H356"/>
<accession>A0A0A2H356</accession>
<dbReference type="SUPFAM" id="SSF52540">
    <property type="entry name" value="P-loop containing nucleoside triphosphate hydrolases"/>
    <property type="match status" value="1"/>
</dbReference>
<keyword evidence="3" id="KW-1185">Reference proteome</keyword>
<dbReference type="GO" id="GO:0016779">
    <property type="term" value="F:nucleotidyltransferase activity"/>
    <property type="evidence" value="ECO:0007669"/>
    <property type="project" value="UniProtKB-KW"/>
</dbReference>
<dbReference type="PANTHER" id="PTHR37512">
    <property type="entry name" value="TRIFUNCTIONAL NAD BIOSYNTHESIS/REGULATOR PROTEIN NADR"/>
    <property type="match status" value="1"/>
</dbReference>
<evidence type="ECO:0000259" key="1">
    <source>
        <dbReference type="Pfam" id="PF13521"/>
    </source>
</evidence>
<name>A0A0A2H356_9FLAO</name>
<evidence type="ECO:0000313" key="3">
    <source>
        <dbReference type="Proteomes" id="UP000030140"/>
    </source>
</evidence>
<evidence type="ECO:0000313" key="2">
    <source>
        <dbReference type="EMBL" id="KGO07080.1"/>
    </source>
</evidence>
<organism evidence="2 3">
    <name type="scientific">Dokdonia donghaensis DSW-1</name>
    <dbReference type="NCBI Taxonomy" id="1300343"/>
    <lineage>
        <taxon>Bacteria</taxon>
        <taxon>Pseudomonadati</taxon>
        <taxon>Bacteroidota</taxon>
        <taxon>Flavobacteriia</taxon>
        <taxon>Flavobacteriales</taxon>
        <taxon>Flavobacteriaceae</taxon>
        <taxon>Dokdonia</taxon>
    </lineage>
</organism>
<protein>
    <submittedName>
        <fullName evidence="2">Nicotinate-nucleotide adenylyltransferase</fullName>
    </submittedName>
</protein>
<keyword evidence="2" id="KW-0808">Transferase</keyword>
<feature type="domain" description="NadR/Ttd14 AAA" evidence="1">
    <location>
        <begin position="14"/>
        <end position="173"/>
    </location>
</feature>
<comment type="caution">
    <text evidence="2">The sequence shown here is derived from an EMBL/GenBank/DDBJ whole genome shotgun (WGS) entry which is preliminary data.</text>
</comment>
<dbReference type="OrthoDB" id="9151999at2"/>
<dbReference type="EMBL" id="JSAQ01000001">
    <property type="protein sequence ID" value="KGO07080.1"/>
    <property type="molecule type" value="Genomic_DNA"/>
</dbReference>
<dbReference type="RefSeq" id="WP_035326640.1">
    <property type="nucleotide sequence ID" value="NZ_CP015125.1"/>
</dbReference>
<keyword evidence="2" id="KW-0548">Nucleotidyltransferase</keyword>